<feature type="compositionally biased region" description="Low complexity" evidence="1">
    <location>
        <begin position="19"/>
        <end position="38"/>
    </location>
</feature>
<dbReference type="AlphaFoldDB" id="A0A328VL78"/>
<feature type="compositionally biased region" description="Low complexity" evidence="1">
    <location>
        <begin position="161"/>
        <end position="174"/>
    </location>
</feature>
<feature type="compositionally biased region" description="Low complexity" evidence="1">
    <location>
        <begin position="1"/>
        <end position="10"/>
    </location>
</feature>
<accession>A0A328VL78</accession>
<feature type="region of interest" description="Disordered" evidence="1">
    <location>
        <begin position="1"/>
        <end position="80"/>
    </location>
</feature>
<sequence>MIEQEGLLLQGGHGEHLQAQDAAGGAGAGDAQELGQVGLDEEEEGEDLGARGQGSCPQEAGVPGRAVQAEEAAEPPGAQADAVQVPVGARDAQFLAQGAQEAGGGRLAQRSCSPSMASCCSSWRRMRATCWRAASTKSRSSPIAKRASWSRSGMAHPSVWRDGLAGARGPRPGRVPGGGWRRPLPPVSQQARAGGSGFGGALLPGDGGEQGLGGARYVQGEAGAIADQAPLYRNPTRSMDGGMRGRGLCPESR</sequence>
<gene>
    <name evidence="2" type="ORF">A4R35_09975</name>
</gene>
<proteinExistence type="predicted"/>
<evidence type="ECO:0000256" key="1">
    <source>
        <dbReference type="SAM" id="MobiDB-lite"/>
    </source>
</evidence>
<dbReference type="EMBL" id="MCIF01000002">
    <property type="protein sequence ID" value="RAQ95864.1"/>
    <property type="molecule type" value="Genomic_DNA"/>
</dbReference>
<feature type="compositionally biased region" description="Low complexity" evidence="1">
    <location>
        <begin position="66"/>
        <end position="80"/>
    </location>
</feature>
<evidence type="ECO:0000313" key="3">
    <source>
        <dbReference type="Proteomes" id="UP000248706"/>
    </source>
</evidence>
<feature type="region of interest" description="Disordered" evidence="1">
    <location>
        <begin position="160"/>
        <end position="182"/>
    </location>
</feature>
<dbReference type="Proteomes" id="UP000248706">
    <property type="component" value="Unassembled WGS sequence"/>
</dbReference>
<reference evidence="2 3" key="1">
    <citation type="submission" date="2016-08" db="EMBL/GenBank/DDBJ databases">
        <title>Analysis of Carbohydrate Active Enzymes in Thermogemmatispora T81 Reveals Carbohydrate Degradation Ability.</title>
        <authorList>
            <person name="Tomazini A."/>
            <person name="Lal S."/>
            <person name="Stott M."/>
            <person name="Henrissat B."/>
            <person name="Polikarpov I."/>
            <person name="Sparling R."/>
            <person name="Levin D.B."/>
        </authorList>
    </citation>
    <scope>NUCLEOTIDE SEQUENCE [LARGE SCALE GENOMIC DNA]</scope>
    <source>
        <strain evidence="2 3">T81</strain>
    </source>
</reference>
<organism evidence="2 3">
    <name type="scientific">Thermogemmatispora tikiterensis</name>
    <dbReference type="NCBI Taxonomy" id="1825093"/>
    <lineage>
        <taxon>Bacteria</taxon>
        <taxon>Bacillati</taxon>
        <taxon>Chloroflexota</taxon>
        <taxon>Ktedonobacteria</taxon>
        <taxon>Thermogemmatisporales</taxon>
        <taxon>Thermogemmatisporaceae</taxon>
        <taxon>Thermogemmatispora</taxon>
    </lineage>
</organism>
<feature type="region of interest" description="Disordered" evidence="1">
    <location>
        <begin position="228"/>
        <end position="253"/>
    </location>
</feature>
<comment type="caution">
    <text evidence="2">The sequence shown here is derived from an EMBL/GenBank/DDBJ whole genome shotgun (WGS) entry which is preliminary data.</text>
</comment>
<name>A0A328VL78_9CHLR</name>
<protein>
    <submittedName>
        <fullName evidence="2">Uncharacterized protein</fullName>
    </submittedName>
</protein>
<keyword evidence="3" id="KW-1185">Reference proteome</keyword>
<evidence type="ECO:0000313" key="2">
    <source>
        <dbReference type="EMBL" id="RAQ95864.1"/>
    </source>
</evidence>